<dbReference type="Gene3D" id="3.40.1790.10">
    <property type="entry name" value="Indigoidine synthase domain"/>
    <property type="match status" value="2"/>
</dbReference>
<dbReference type="SUPFAM" id="SSF53613">
    <property type="entry name" value="Ribokinase-like"/>
    <property type="match status" value="1"/>
</dbReference>
<keyword evidence="2" id="KW-0378">Hydrolase</keyword>
<sequence>MITKITYSLGRHVSTVACGTAQVRRFLHGAYFRIQPSIQEALMEERPVVALESTIITHGMAYPQNLSMAREVEEIVRTNGAVPATVGLDVSADLTELGRTPVAVVSAGVKSILDIGRTLEYLETQGVCVAAFGESREFPAFFSRQSGFQAPYHVRDEEEAAELIASTLGLGLSSGVLIAVPCPQERAASGQVIEEAIQQALGEARSKGITGKELTPFMLQKINELTGGKSLDSSLSSQPAPPEHNMEEIPEYRLDLELLAKLARSQGTYLSLLEVPCQSSPAFDGMEQGKEKTGKRRNKWKNPFSLGNHSFRFLPAPKGCNTSANPVSQFKENLCQAPLVCIDGNVPLSTIQYVCQLAREHQLAELPSRLEDVVQTAMALARPLLAHLCCVVVTLGTHGVLLCGKSLGGSISLRPGAHKQTAAASLCATHYPAIHIGREEIVNVSGAGDRYIAHYFVFSS</sequence>
<proteinExistence type="predicted"/>
<organism evidence="6 7">
    <name type="scientific">Grus japonensis</name>
    <name type="common">Japanese crane</name>
    <name type="synonym">Red-crowned crane</name>
    <dbReference type="NCBI Taxonomy" id="30415"/>
    <lineage>
        <taxon>Eukaryota</taxon>
        <taxon>Metazoa</taxon>
        <taxon>Chordata</taxon>
        <taxon>Craniata</taxon>
        <taxon>Vertebrata</taxon>
        <taxon>Euteleostomi</taxon>
        <taxon>Archelosauria</taxon>
        <taxon>Archosauria</taxon>
        <taxon>Dinosauria</taxon>
        <taxon>Saurischia</taxon>
        <taxon>Theropoda</taxon>
        <taxon>Coelurosauria</taxon>
        <taxon>Aves</taxon>
        <taxon>Neognathae</taxon>
        <taxon>Neoaves</taxon>
        <taxon>Gruiformes</taxon>
        <taxon>Gruidae</taxon>
        <taxon>Grus</taxon>
    </lineage>
</organism>
<keyword evidence="7" id="KW-1185">Reference proteome</keyword>
<dbReference type="Pfam" id="PF04227">
    <property type="entry name" value="Indigoidine_A"/>
    <property type="match status" value="1"/>
</dbReference>
<evidence type="ECO:0000256" key="3">
    <source>
        <dbReference type="ARBA" id="ARBA00023211"/>
    </source>
</evidence>
<dbReference type="PANTHER" id="PTHR42909:SF1">
    <property type="entry name" value="CARBOHYDRATE KINASE PFKB DOMAIN-CONTAINING PROTEIN"/>
    <property type="match status" value="1"/>
</dbReference>
<dbReference type="PANTHER" id="PTHR42909">
    <property type="entry name" value="ZGC:136858"/>
    <property type="match status" value="1"/>
</dbReference>
<dbReference type="Proteomes" id="UP001623348">
    <property type="component" value="Unassembled WGS sequence"/>
</dbReference>
<dbReference type="GO" id="GO:0046872">
    <property type="term" value="F:metal ion binding"/>
    <property type="evidence" value="ECO:0007669"/>
    <property type="project" value="UniProtKB-KW"/>
</dbReference>
<accession>A0ABC9VWS4</accession>
<dbReference type="GO" id="GO:0016798">
    <property type="term" value="F:hydrolase activity, acting on glycosyl bonds"/>
    <property type="evidence" value="ECO:0007669"/>
    <property type="project" value="UniProtKB-KW"/>
</dbReference>
<dbReference type="InterPro" id="IPR029056">
    <property type="entry name" value="Ribokinase-like"/>
</dbReference>
<keyword evidence="4" id="KW-0456">Lyase</keyword>
<dbReference type="Gene3D" id="3.40.1190.20">
    <property type="match status" value="1"/>
</dbReference>
<keyword evidence="3" id="KW-0464">Manganese</keyword>
<keyword evidence="1" id="KW-0479">Metal-binding</keyword>
<dbReference type="AlphaFoldDB" id="A0ABC9VWS4"/>
<dbReference type="SUPFAM" id="SSF110581">
    <property type="entry name" value="Indigoidine synthase A-like"/>
    <property type="match status" value="1"/>
</dbReference>
<reference evidence="6 7" key="1">
    <citation type="submission" date="2024-06" db="EMBL/GenBank/DDBJ databases">
        <title>The draft genome of Grus japonensis, version 3.</title>
        <authorList>
            <person name="Nabeshima K."/>
            <person name="Suzuki S."/>
            <person name="Onuma M."/>
        </authorList>
    </citation>
    <scope>NUCLEOTIDE SEQUENCE [LARGE SCALE GENOMIC DNA]</scope>
    <source>
        <strain evidence="6 7">451A</strain>
    </source>
</reference>
<dbReference type="InterPro" id="IPR007342">
    <property type="entry name" value="PsuG"/>
</dbReference>
<dbReference type="GO" id="GO:0016829">
    <property type="term" value="F:lyase activity"/>
    <property type="evidence" value="ECO:0007669"/>
    <property type="project" value="UniProtKB-KW"/>
</dbReference>
<dbReference type="InterPro" id="IPR022830">
    <property type="entry name" value="Indigdn_synthA-like"/>
</dbReference>
<evidence type="ECO:0000256" key="1">
    <source>
        <dbReference type="ARBA" id="ARBA00022723"/>
    </source>
</evidence>
<evidence type="ECO:0000256" key="4">
    <source>
        <dbReference type="ARBA" id="ARBA00023239"/>
    </source>
</evidence>
<comment type="caution">
    <text evidence="6">The sequence shown here is derived from an EMBL/GenBank/DDBJ whole genome shotgun (WGS) entry which is preliminary data.</text>
</comment>
<evidence type="ECO:0000256" key="2">
    <source>
        <dbReference type="ARBA" id="ARBA00022801"/>
    </source>
</evidence>
<keyword evidence="5" id="KW-0326">Glycosidase</keyword>
<evidence type="ECO:0000313" key="7">
    <source>
        <dbReference type="Proteomes" id="UP001623348"/>
    </source>
</evidence>
<evidence type="ECO:0000313" key="6">
    <source>
        <dbReference type="EMBL" id="GAB0176967.1"/>
    </source>
</evidence>
<evidence type="ECO:0000256" key="5">
    <source>
        <dbReference type="ARBA" id="ARBA00023295"/>
    </source>
</evidence>
<gene>
    <name evidence="6" type="ORF">GRJ2_000161900</name>
</gene>
<protein>
    <submittedName>
        <fullName evidence="6">Pseudouridine-metabolizing bifunctional protein C1861.05-like</fullName>
    </submittedName>
</protein>
<name>A0ABC9VWS4_GRUJA</name>
<dbReference type="EMBL" id="BAAFJT010000001">
    <property type="protein sequence ID" value="GAB0176967.1"/>
    <property type="molecule type" value="Genomic_DNA"/>
</dbReference>